<dbReference type="SFLD" id="SFLDS00029">
    <property type="entry name" value="Radical_SAM"/>
    <property type="match status" value="1"/>
</dbReference>
<evidence type="ECO:0000256" key="1">
    <source>
        <dbReference type="ARBA" id="ARBA00022485"/>
    </source>
</evidence>
<name>A0A0G0LR34_9BACT</name>
<keyword evidence="4 6" id="KW-0408">Iron</keyword>
<feature type="binding site" evidence="6">
    <location>
        <position position="81"/>
    </location>
    <ligand>
        <name>[4Fe-4S] cluster</name>
        <dbReference type="ChEBI" id="CHEBI:49883"/>
        <note>4Fe-4S-S-AdoMet</note>
    </ligand>
</feature>
<dbReference type="PATRIC" id="fig|1618332.3.peg.335"/>
<dbReference type="Proteomes" id="UP000033862">
    <property type="component" value="Unassembled WGS sequence"/>
</dbReference>
<comment type="caution">
    <text evidence="8">The sequence shown here is derived from an EMBL/GenBank/DDBJ whole genome shotgun (WGS) entry which is preliminary data.</text>
</comment>
<dbReference type="PANTHER" id="PTHR30352">
    <property type="entry name" value="PYRUVATE FORMATE-LYASE-ACTIVATING ENZYME"/>
    <property type="match status" value="1"/>
</dbReference>
<accession>A0A0G0LR34</accession>
<evidence type="ECO:0000256" key="6">
    <source>
        <dbReference type="PIRSR" id="PIRSR004869-50"/>
    </source>
</evidence>
<protein>
    <submittedName>
        <fullName evidence="8">Radical SAM domain protein</fullName>
    </submittedName>
</protein>
<dbReference type="CDD" id="cd01335">
    <property type="entry name" value="Radical_SAM"/>
    <property type="match status" value="1"/>
</dbReference>
<dbReference type="InterPro" id="IPR013785">
    <property type="entry name" value="Aldolase_TIM"/>
</dbReference>
<evidence type="ECO:0000256" key="4">
    <source>
        <dbReference type="ARBA" id="ARBA00023004"/>
    </source>
</evidence>
<feature type="binding site" evidence="6">
    <location>
        <position position="88"/>
    </location>
    <ligand>
        <name>[4Fe-4S] cluster</name>
        <dbReference type="ChEBI" id="CHEBI:49883"/>
        <note>4Fe-4S-S-AdoMet</note>
    </ligand>
</feature>
<gene>
    <name evidence="8" type="ORF">UT15_C0012G0001</name>
</gene>
<evidence type="ECO:0000259" key="7">
    <source>
        <dbReference type="PROSITE" id="PS51918"/>
    </source>
</evidence>
<dbReference type="PROSITE" id="PS51918">
    <property type="entry name" value="RADICAL_SAM"/>
    <property type="match status" value="1"/>
</dbReference>
<dbReference type="InterPro" id="IPR027596">
    <property type="entry name" value="AmmeMemoSam_rS"/>
</dbReference>
<dbReference type="GO" id="GO:0003824">
    <property type="term" value="F:catalytic activity"/>
    <property type="evidence" value="ECO:0007669"/>
    <property type="project" value="InterPro"/>
</dbReference>
<keyword evidence="3 6" id="KW-0479">Metal-binding</keyword>
<evidence type="ECO:0000313" key="9">
    <source>
        <dbReference type="Proteomes" id="UP000033862"/>
    </source>
</evidence>
<dbReference type="NCBIfam" id="TIGR04337">
    <property type="entry name" value="AmmeMemoSam_rS"/>
    <property type="match status" value="1"/>
</dbReference>
<feature type="binding site" evidence="6">
    <location>
        <position position="85"/>
    </location>
    <ligand>
        <name>[4Fe-4S] cluster</name>
        <dbReference type="ChEBI" id="CHEBI:49883"/>
        <note>4Fe-4S-S-AdoMet</note>
    </ligand>
</feature>
<sequence length="295" mass="33579">MKECLLYKKSGDYLECQTCNHRCKIAPFRRGICGVRENNRGKLSLLVYGRVIAENIDPIEKKPLYHFMPGTKSLSIATVGCNLRCLWCQNDDISQCTKSDDFDRDAIMNKVGVEMEPEQIVTDAKKQNCPSISYTYTEPTIFLEFALDTMKLAKKEGLKNIWVSNGYMTTETLDLITPYLDAINIDLKGFSEENYLKYSGAKLQPVLDNIRDIYKRKIHIEVTTLIVPGVNDDEKQLDSIAKFLASISKEIPWHISRFFPAYKMMDTPPTPIETLELAESLGKEAGLKYIHLGNI</sequence>
<organism evidence="8 9">
    <name type="scientific">Berkelbacteria bacterium GW2011_GWA1_39_10</name>
    <dbReference type="NCBI Taxonomy" id="1618332"/>
    <lineage>
        <taxon>Bacteria</taxon>
        <taxon>Candidatus Berkelbacteria</taxon>
    </lineage>
</organism>
<keyword evidence="5 6" id="KW-0411">Iron-sulfur</keyword>
<dbReference type="Gene3D" id="3.20.20.70">
    <property type="entry name" value="Aldolase class I"/>
    <property type="match status" value="1"/>
</dbReference>
<feature type="domain" description="Radical SAM core" evidence="7">
    <location>
        <begin position="66"/>
        <end position="291"/>
    </location>
</feature>
<dbReference type="STRING" id="1618332.UT15_C0012G0001"/>
<keyword evidence="1" id="KW-0004">4Fe-4S</keyword>
<evidence type="ECO:0000256" key="3">
    <source>
        <dbReference type="ARBA" id="ARBA00022723"/>
    </source>
</evidence>
<evidence type="ECO:0000256" key="5">
    <source>
        <dbReference type="ARBA" id="ARBA00023014"/>
    </source>
</evidence>
<dbReference type="EMBL" id="LBVS01000012">
    <property type="protein sequence ID" value="KKQ90445.1"/>
    <property type="molecule type" value="Genomic_DNA"/>
</dbReference>
<dbReference type="GO" id="GO:0051539">
    <property type="term" value="F:4 iron, 4 sulfur cluster binding"/>
    <property type="evidence" value="ECO:0007669"/>
    <property type="project" value="UniProtKB-KW"/>
</dbReference>
<dbReference type="InterPro" id="IPR058240">
    <property type="entry name" value="rSAM_sf"/>
</dbReference>
<dbReference type="PIRSF" id="PIRSF004869">
    <property type="entry name" value="PflX_prd"/>
    <property type="match status" value="1"/>
</dbReference>
<dbReference type="GO" id="GO:0046872">
    <property type="term" value="F:metal ion binding"/>
    <property type="evidence" value="ECO:0007669"/>
    <property type="project" value="UniProtKB-KW"/>
</dbReference>
<dbReference type="AlphaFoldDB" id="A0A0G0LR34"/>
<evidence type="ECO:0000256" key="2">
    <source>
        <dbReference type="ARBA" id="ARBA00022691"/>
    </source>
</evidence>
<comment type="cofactor">
    <cofactor evidence="6">
        <name>[4Fe-4S] cluster</name>
        <dbReference type="ChEBI" id="CHEBI:49883"/>
    </cofactor>
    <text evidence="6">Binds 1 [4Fe-4S] cluster. The cluster is coordinated with 3 cysteines and an exchangeable S-adenosyl-L-methionine.</text>
</comment>
<dbReference type="PANTHER" id="PTHR30352:SF5">
    <property type="entry name" value="PYRUVATE FORMATE-LYASE 1-ACTIVATING ENZYME"/>
    <property type="match status" value="1"/>
</dbReference>
<keyword evidence="2 6" id="KW-0949">S-adenosyl-L-methionine</keyword>
<dbReference type="InterPro" id="IPR034457">
    <property type="entry name" value="Organic_radical-activating"/>
</dbReference>
<proteinExistence type="predicted"/>
<dbReference type="SUPFAM" id="SSF102114">
    <property type="entry name" value="Radical SAM enzymes"/>
    <property type="match status" value="1"/>
</dbReference>
<dbReference type="InterPro" id="IPR016431">
    <property type="entry name" value="Pyrv-formate_lyase-activ_prd"/>
</dbReference>
<dbReference type="SFLD" id="SFLDG01101">
    <property type="entry name" value="Uncharacterised_Radical_SAM_Su"/>
    <property type="match status" value="1"/>
</dbReference>
<reference evidence="8 9" key="1">
    <citation type="journal article" date="2015" name="Nature">
        <title>rRNA introns, odd ribosomes, and small enigmatic genomes across a large radiation of phyla.</title>
        <authorList>
            <person name="Brown C.T."/>
            <person name="Hug L.A."/>
            <person name="Thomas B.C."/>
            <person name="Sharon I."/>
            <person name="Castelle C.J."/>
            <person name="Singh A."/>
            <person name="Wilkins M.J."/>
            <person name="Williams K.H."/>
            <person name="Banfield J.F."/>
        </authorList>
    </citation>
    <scope>NUCLEOTIDE SEQUENCE [LARGE SCALE GENOMIC DNA]</scope>
</reference>
<dbReference type="InterPro" id="IPR007197">
    <property type="entry name" value="rSAM"/>
</dbReference>
<evidence type="ECO:0000313" key="8">
    <source>
        <dbReference type="EMBL" id="KKQ90445.1"/>
    </source>
</evidence>
<dbReference type="Pfam" id="PF04055">
    <property type="entry name" value="Radical_SAM"/>
    <property type="match status" value="1"/>
</dbReference>